<evidence type="ECO:0000313" key="1">
    <source>
        <dbReference type="EMBL" id="MBW8485714.1"/>
    </source>
</evidence>
<proteinExistence type="predicted"/>
<dbReference type="RefSeq" id="WP_220168957.1">
    <property type="nucleotide sequence ID" value="NZ_JAIBOA010000018.1"/>
</dbReference>
<organism evidence="1 2">
    <name type="scientific">Actinomadura parmotrematis</name>
    <dbReference type="NCBI Taxonomy" id="2864039"/>
    <lineage>
        <taxon>Bacteria</taxon>
        <taxon>Bacillati</taxon>
        <taxon>Actinomycetota</taxon>
        <taxon>Actinomycetes</taxon>
        <taxon>Streptosporangiales</taxon>
        <taxon>Thermomonosporaceae</taxon>
        <taxon>Actinomadura</taxon>
    </lineage>
</organism>
<name>A0ABS7FZ34_9ACTN</name>
<dbReference type="EMBL" id="JAIBOA010000018">
    <property type="protein sequence ID" value="MBW8485714.1"/>
    <property type="molecule type" value="Genomic_DNA"/>
</dbReference>
<reference evidence="1 2" key="1">
    <citation type="submission" date="2021-07" db="EMBL/GenBank/DDBJ databases">
        <title>Actinomadura sp. PM05-2 isolated from lichen.</title>
        <authorList>
            <person name="Somphong A."/>
            <person name="Phongsopitanun W."/>
            <person name="Tanasupawat S."/>
            <person name="Peongsungnone V."/>
        </authorList>
    </citation>
    <scope>NUCLEOTIDE SEQUENCE [LARGE SCALE GENOMIC DNA]</scope>
    <source>
        <strain evidence="1 2">PM05-2</strain>
    </source>
</reference>
<dbReference type="InterPro" id="IPR036890">
    <property type="entry name" value="HATPase_C_sf"/>
</dbReference>
<accession>A0ABS7FZ34</accession>
<gene>
    <name evidence="1" type="ORF">K1Y72_25260</name>
</gene>
<dbReference type="SUPFAM" id="SSF55874">
    <property type="entry name" value="ATPase domain of HSP90 chaperone/DNA topoisomerase II/histidine kinase"/>
    <property type="match status" value="1"/>
</dbReference>
<protein>
    <recommendedName>
        <fullName evidence="3">Molecular chaperone Hsp90</fullName>
    </recommendedName>
</protein>
<evidence type="ECO:0008006" key="3">
    <source>
        <dbReference type="Google" id="ProtNLM"/>
    </source>
</evidence>
<dbReference type="Proteomes" id="UP000774570">
    <property type="component" value="Unassembled WGS sequence"/>
</dbReference>
<dbReference type="NCBIfam" id="NF047352">
    <property type="entry name" value="P_loop_sacsin"/>
    <property type="match status" value="1"/>
</dbReference>
<sequence>MDLGADLIRGRVLRAWADSPARFREDANTEEDHALGGYRDRVVVELAQNAADSAARAGTPGRLRLVLAGTVLTAANSGAPLDAAGVQALSTLRASAKRDTGAVGRFGVGFASVVAVSDEPSIASADGGVEWSAGRARELVAAEPALAGELAARGGHVPLLRLPFPIGPAVLPEGFATVVRLPLRDADAAASVRRQLDEAGPALLLALPALETIEIDVDGAARTIARPSGGTVEAHGELPPELLADRPTEERARTAWSVRWAAPPPGGTPAVLHAPTPSDERIELPALLIASFPLAPDRRRVAPGPLTDFLIERAAEAYVRLLADVAEERGPEVLDLVPAAGIAAGELDARLRRAISDRLPDVPLLPGRLRGRDAVVVDGPAAFVAMLAEVMPGLVPPDWPARHPALAVLGVRRTEMADVVDGLATLDRDPSWWHGLYASLGSISTDGLGALPVPLASGRLARGPRGLLIADAVDPAPLDVLGLRFVHPDAVHPLLARLGALDAGPRAVLADPGVRAAVEDSFDADDPGAVADAVLGLVAAARLDPGEEPWLAELALPGEDGELYAAGELLLPGGALQAVVADDAPFGVAAAGLVERWGAEALTAAGVLDGFALVRAEDADLTGLADEAETFDLDGEEEWADEVLDRLGLQDLPPLVPEFTAVRDLELVDDWTVALDLLARPPYRAAVVDPAYASLPDGRRAPVPSYTAWWLRRHPVLDGRRPGEFRMRDGDGLLAGLYDEAPGRPDEFLLRALGVRTSLAALLDEPGGAAELFARLGDPARTVTRAHLGALWTALADRPDLAIEPPERVRAVVDGAVEVVDAADALVLDRPDLLPLLAGQPLLIPARGTAGDLAELLDLPLASAEIVGAVAGAGEETPVPAAVRTLLPAAPGTYAAHGRLVVDGVDVPWWFDGAAVHAAGTAGLARGLAWAAGAWEDRFLAEAVLRDPGNLAAILAEADLEA</sequence>
<comment type="caution">
    <text evidence="1">The sequence shown here is derived from an EMBL/GenBank/DDBJ whole genome shotgun (WGS) entry which is preliminary data.</text>
</comment>
<keyword evidence="2" id="KW-1185">Reference proteome</keyword>
<evidence type="ECO:0000313" key="2">
    <source>
        <dbReference type="Proteomes" id="UP000774570"/>
    </source>
</evidence>